<name>A0A088DIS5_MYCAV</name>
<sequence>MAAITVAWVAVPGPEPIAHAAGFGAAPSVISGNSPDQLGTWTVHYQRVDGGDPVLADQINDRLDAEANREVQQATWDGSTRRPWTFDAAGTMHVGLMTVSEVFVGQYNTNEPHMPIQSVASIVCDSRSGVPITWDNLFVDKQAGLTRLGDATAAALADVAPPDHVRDWRRQGQFAPVDTNFRAWISTAQGIELHFPEFQFGGGLKVVTVPWGAVADQIRPEFTAIMRG</sequence>
<dbReference type="EMBL" id="KM105871">
    <property type="protein sequence ID" value="AIL92390.1"/>
    <property type="molecule type" value="Genomic_DNA"/>
</dbReference>
<evidence type="ECO:0008006" key="2">
    <source>
        <dbReference type="Google" id="ProtNLM"/>
    </source>
</evidence>
<evidence type="ECO:0000313" key="1">
    <source>
        <dbReference type="EMBL" id="AIL92390.1"/>
    </source>
</evidence>
<protein>
    <recommendedName>
        <fullName evidence="2">DUF3298 domain-containing protein</fullName>
    </recommendedName>
</protein>
<reference evidence="1" key="1">
    <citation type="journal article" date="2014" name="FEBS Lett.">
        <title>Identification and comparative analysis of a genomic island in Mycobacterium avium subsp. hominissuis.</title>
        <authorList>
            <person name="Lahiri A."/>
            <person name="Sanchini A."/>
            <person name="Semmler T."/>
            <person name="Schafer H."/>
            <person name="Lewin A."/>
        </authorList>
    </citation>
    <scope>NUCLEOTIDE SEQUENCE</scope>
    <source>
        <strain evidence="1">2721</strain>
    </source>
</reference>
<organism evidence="1">
    <name type="scientific">Mycobacterium avium subsp. hominissuis</name>
    <dbReference type="NCBI Taxonomy" id="439334"/>
    <lineage>
        <taxon>Bacteria</taxon>
        <taxon>Bacillati</taxon>
        <taxon>Actinomycetota</taxon>
        <taxon>Actinomycetes</taxon>
        <taxon>Mycobacteriales</taxon>
        <taxon>Mycobacteriaceae</taxon>
        <taxon>Mycobacterium</taxon>
        <taxon>Mycobacterium avium complex (MAC)</taxon>
    </lineage>
</organism>
<dbReference type="AlphaFoldDB" id="A0A088DIS5"/>
<dbReference type="RefSeq" id="WP_231101315.1">
    <property type="nucleotide sequence ID" value="NZ_LMVR01000175.1"/>
</dbReference>
<proteinExistence type="predicted"/>
<accession>A0A088DIS5</accession>